<keyword evidence="1" id="KW-0433">Leucine-rich repeat</keyword>
<dbReference type="GO" id="GO:0005737">
    <property type="term" value="C:cytoplasm"/>
    <property type="evidence" value="ECO:0007669"/>
    <property type="project" value="TreeGrafter"/>
</dbReference>
<dbReference type="Proteomes" id="UP000678393">
    <property type="component" value="Unassembled WGS sequence"/>
</dbReference>
<keyword evidence="5" id="KW-1185">Reference proteome</keyword>
<evidence type="ECO:0000256" key="3">
    <source>
        <dbReference type="SAM" id="MobiDB-lite"/>
    </source>
</evidence>
<dbReference type="SUPFAM" id="SSF52058">
    <property type="entry name" value="L domain-like"/>
    <property type="match status" value="1"/>
</dbReference>
<dbReference type="Gene3D" id="3.80.10.10">
    <property type="entry name" value="Ribonuclease Inhibitor"/>
    <property type="match status" value="1"/>
</dbReference>
<keyword evidence="2" id="KW-0677">Repeat</keyword>
<dbReference type="OrthoDB" id="660555at2759"/>
<evidence type="ECO:0000256" key="1">
    <source>
        <dbReference type="ARBA" id="ARBA00022614"/>
    </source>
</evidence>
<dbReference type="Pfam" id="PF13855">
    <property type="entry name" value="LRR_8"/>
    <property type="match status" value="1"/>
</dbReference>
<dbReference type="InterPro" id="IPR032675">
    <property type="entry name" value="LRR_dom_sf"/>
</dbReference>
<protein>
    <submittedName>
        <fullName evidence="4">Uncharacterized protein</fullName>
    </submittedName>
</protein>
<evidence type="ECO:0000313" key="4">
    <source>
        <dbReference type="EMBL" id="CAG5134868.1"/>
    </source>
</evidence>
<dbReference type="PANTHER" id="PTHR48051">
    <property type="match status" value="1"/>
</dbReference>
<dbReference type="EMBL" id="CAJHNH020007679">
    <property type="protein sequence ID" value="CAG5134868.1"/>
    <property type="molecule type" value="Genomic_DNA"/>
</dbReference>
<feature type="region of interest" description="Disordered" evidence="3">
    <location>
        <begin position="292"/>
        <end position="314"/>
    </location>
</feature>
<dbReference type="Pfam" id="PF13516">
    <property type="entry name" value="LRR_6"/>
    <property type="match status" value="1"/>
</dbReference>
<evidence type="ECO:0000256" key="2">
    <source>
        <dbReference type="ARBA" id="ARBA00022737"/>
    </source>
</evidence>
<evidence type="ECO:0000313" key="5">
    <source>
        <dbReference type="Proteomes" id="UP000678393"/>
    </source>
</evidence>
<dbReference type="PROSITE" id="PS51450">
    <property type="entry name" value="LRR"/>
    <property type="match status" value="1"/>
</dbReference>
<dbReference type="AlphaFoldDB" id="A0A8S4A3B6"/>
<dbReference type="InterPro" id="IPR001611">
    <property type="entry name" value="Leu-rich_rpt"/>
</dbReference>
<gene>
    <name evidence="4" type="ORF">CUNI_LOCUS20426</name>
</gene>
<dbReference type="PANTHER" id="PTHR48051:SF1">
    <property type="entry name" value="RAS SUPPRESSOR PROTEIN 1"/>
    <property type="match status" value="1"/>
</dbReference>
<dbReference type="InterPro" id="IPR050216">
    <property type="entry name" value="LRR_domain-containing"/>
</dbReference>
<feature type="compositionally biased region" description="Basic and acidic residues" evidence="3">
    <location>
        <begin position="296"/>
        <end position="311"/>
    </location>
</feature>
<name>A0A8S4A3B6_9EUPU</name>
<organism evidence="4 5">
    <name type="scientific">Candidula unifasciata</name>
    <dbReference type="NCBI Taxonomy" id="100452"/>
    <lineage>
        <taxon>Eukaryota</taxon>
        <taxon>Metazoa</taxon>
        <taxon>Spiralia</taxon>
        <taxon>Lophotrochozoa</taxon>
        <taxon>Mollusca</taxon>
        <taxon>Gastropoda</taxon>
        <taxon>Heterobranchia</taxon>
        <taxon>Euthyneura</taxon>
        <taxon>Panpulmonata</taxon>
        <taxon>Eupulmonata</taxon>
        <taxon>Stylommatophora</taxon>
        <taxon>Helicina</taxon>
        <taxon>Helicoidea</taxon>
        <taxon>Geomitridae</taxon>
        <taxon>Candidula</taxon>
    </lineage>
</organism>
<accession>A0A8S4A3B6</accession>
<sequence>MIRIFQDTFNLDALTNDDAEWDSISTDGDRTDSILVCPPPTSGSVARRSFNSLGKKRELIQANAFCRCTSPEQGDDFTNCDDKKYILDPLYKERTMIGSHVNVDSLLKLRSIRGPDPLPARTPKRNPEMVVYHDADDERYYQNPTFMLDQFLYKFAKMKHMSIPQVRCAIYSKHNFQKLTNLIAAELNHGRQENLHTLAIDSSGIPVKENRIPQRQLLYEIAAAMKANMREVLKKEVKPVIKFSKKYTLEWYTRQQPDAEILVYEDDSRLKSSTDVRIRQKTELSAADAVFPSAHSDSHKGLRESESQKSDAEDELVTPAEMAVLDCLITGGAALSFKAYFIERLPDISPVMTTLTYLNLSFNNFKVVSPEVMYLSNLEVLKMRDNPLVEIPANINKLQKLRVLTASFSLITDLPRSLFDLPCLEELSLAYNKLTVMPHIMCHLKSLHTLDLEGNQITALPASCLHMEKLTQVNVRNNFMHPVFWKENNRNQAQSLLDLACVAVSKFRHLHNLQNVQSNISQILVREEVCDICKGPVFGPGLRAIRPMPKLFSIAYMPIMFRACTPHCLHHFKNMSKEELYALLYGDQASQV</sequence>
<proteinExistence type="predicted"/>
<dbReference type="SMART" id="SM00369">
    <property type="entry name" value="LRR_TYP"/>
    <property type="match status" value="4"/>
</dbReference>
<reference evidence="4" key="1">
    <citation type="submission" date="2021-04" db="EMBL/GenBank/DDBJ databases">
        <authorList>
            <consortium name="Molecular Ecology Group"/>
        </authorList>
    </citation>
    <scope>NUCLEOTIDE SEQUENCE</scope>
</reference>
<comment type="caution">
    <text evidence="4">The sequence shown here is derived from an EMBL/GenBank/DDBJ whole genome shotgun (WGS) entry which is preliminary data.</text>
</comment>
<dbReference type="InterPro" id="IPR003591">
    <property type="entry name" value="Leu-rich_rpt_typical-subtyp"/>
</dbReference>